<evidence type="ECO:0000313" key="10">
    <source>
        <dbReference type="EMBL" id="MFD2238260.1"/>
    </source>
</evidence>
<keyword evidence="11" id="KW-1185">Reference proteome</keyword>
<evidence type="ECO:0000313" key="11">
    <source>
        <dbReference type="Proteomes" id="UP001597371"/>
    </source>
</evidence>
<evidence type="ECO:0000256" key="4">
    <source>
        <dbReference type="ARBA" id="ARBA00022519"/>
    </source>
</evidence>
<proteinExistence type="inferred from homology"/>
<dbReference type="EMBL" id="JBHUIJ010000015">
    <property type="protein sequence ID" value="MFD2238260.1"/>
    <property type="molecule type" value="Genomic_DNA"/>
</dbReference>
<feature type="transmembrane region" description="Helical" evidence="8">
    <location>
        <begin position="128"/>
        <end position="147"/>
    </location>
</feature>
<keyword evidence="3" id="KW-1003">Cell membrane</keyword>
<keyword evidence="2 8" id="KW-0813">Transport</keyword>
<feature type="transmembrane region" description="Helical" evidence="8">
    <location>
        <begin position="231"/>
        <end position="251"/>
    </location>
</feature>
<keyword evidence="6 8" id="KW-1133">Transmembrane helix</keyword>
<dbReference type="Pfam" id="PF00528">
    <property type="entry name" value="BPD_transp_1"/>
    <property type="match status" value="1"/>
</dbReference>
<protein>
    <submittedName>
        <fullName evidence="10">ABC transporter permease</fullName>
    </submittedName>
</protein>
<keyword evidence="7 8" id="KW-0472">Membrane</keyword>
<sequence length="263" mass="28443">MHRVVSWLARAYVALVFAAIFLPLAIIVMISFSADSYLSFPPSGWSLDWYASVLQNRDFMNGLKNSLIIAGIVSVLSILFGLPAAWALVRTNFPGRALVRNLILMPLVLPTIVLGLGILMVYTPAGLVATYPGLVLAHLVMTLPFTVRILQATLSNLGTDVEEAAMSLGAPPLRTFLQVTLPQLAPGLIASAAIASILSFDEIVLSLFIVGPRLSTLPVEIFRYADQRTDPMVAVLAVLLIAISLVMVLVIERSVGFVRVFSR</sequence>
<evidence type="ECO:0000256" key="6">
    <source>
        <dbReference type="ARBA" id="ARBA00022989"/>
    </source>
</evidence>
<feature type="transmembrane region" description="Helical" evidence="8">
    <location>
        <begin position="67"/>
        <end position="89"/>
    </location>
</feature>
<dbReference type="RefSeq" id="WP_209738859.1">
    <property type="nucleotide sequence ID" value="NZ_CP072611.1"/>
</dbReference>
<evidence type="ECO:0000259" key="9">
    <source>
        <dbReference type="PROSITE" id="PS50928"/>
    </source>
</evidence>
<dbReference type="PANTHER" id="PTHR43357:SF4">
    <property type="entry name" value="INNER MEMBRANE ABC TRANSPORTER PERMEASE PROTEIN YDCV"/>
    <property type="match status" value="1"/>
</dbReference>
<evidence type="ECO:0000256" key="8">
    <source>
        <dbReference type="RuleBase" id="RU363032"/>
    </source>
</evidence>
<keyword evidence="5 8" id="KW-0812">Transmembrane</keyword>
<dbReference type="CDD" id="cd06261">
    <property type="entry name" value="TM_PBP2"/>
    <property type="match status" value="1"/>
</dbReference>
<feature type="domain" description="ABC transmembrane type-1" evidence="9">
    <location>
        <begin position="63"/>
        <end position="251"/>
    </location>
</feature>
<comment type="similarity">
    <text evidence="8">Belongs to the binding-protein-dependent transport system permease family.</text>
</comment>
<feature type="transmembrane region" description="Helical" evidence="8">
    <location>
        <begin position="12"/>
        <end position="34"/>
    </location>
</feature>
<reference evidence="11" key="1">
    <citation type="journal article" date="2019" name="Int. J. Syst. Evol. Microbiol.">
        <title>The Global Catalogue of Microorganisms (GCM) 10K type strain sequencing project: providing services to taxonomists for standard genome sequencing and annotation.</title>
        <authorList>
            <consortium name="The Broad Institute Genomics Platform"/>
            <consortium name="The Broad Institute Genome Sequencing Center for Infectious Disease"/>
            <person name="Wu L."/>
            <person name="Ma J."/>
        </authorList>
    </citation>
    <scope>NUCLEOTIDE SEQUENCE [LARGE SCALE GENOMIC DNA]</scope>
    <source>
        <strain evidence="11">ZS-35-S2</strain>
    </source>
</reference>
<name>A0ABW5CM24_9HYPH</name>
<keyword evidence="4" id="KW-0997">Cell inner membrane</keyword>
<evidence type="ECO:0000256" key="1">
    <source>
        <dbReference type="ARBA" id="ARBA00004429"/>
    </source>
</evidence>
<comment type="subcellular location">
    <subcellularLocation>
        <location evidence="1">Cell inner membrane</location>
        <topology evidence="1">Multi-pass membrane protein</topology>
    </subcellularLocation>
    <subcellularLocation>
        <location evidence="8">Cell membrane</location>
        <topology evidence="8">Multi-pass membrane protein</topology>
    </subcellularLocation>
</comment>
<dbReference type="Proteomes" id="UP001597371">
    <property type="component" value="Unassembled WGS sequence"/>
</dbReference>
<accession>A0ABW5CM24</accession>
<comment type="caution">
    <text evidence="10">The sequence shown here is derived from an EMBL/GenBank/DDBJ whole genome shotgun (WGS) entry which is preliminary data.</text>
</comment>
<dbReference type="SUPFAM" id="SSF161098">
    <property type="entry name" value="MetI-like"/>
    <property type="match status" value="1"/>
</dbReference>
<dbReference type="PANTHER" id="PTHR43357">
    <property type="entry name" value="INNER MEMBRANE ABC TRANSPORTER PERMEASE PROTEIN YDCV"/>
    <property type="match status" value="1"/>
</dbReference>
<organism evidence="10 11">
    <name type="scientific">Aureimonas populi</name>
    <dbReference type="NCBI Taxonomy" id="1701758"/>
    <lineage>
        <taxon>Bacteria</taxon>
        <taxon>Pseudomonadati</taxon>
        <taxon>Pseudomonadota</taxon>
        <taxon>Alphaproteobacteria</taxon>
        <taxon>Hyphomicrobiales</taxon>
        <taxon>Aurantimonadaceae</taxon>
        <taxon>Aureimonas</taxon>
    </lineage>
</organism>
<gene>
    <name evidence="10" type="ORF">ACFSKQ_12440</name>
</gene>
<feature type="transmembrane region" description="Helical" evidence="8">
    <location>
        <begin position="101"/>
        <end position="122"/>
    </location>
</feature>
<dbReference type="InterPro" id="IPR000515">
    <property type="entry name" value="MetI-like"/>
</dbReference>
<dbReference type="PROSITE" id="PS50928">
    <property type="entry name" value="ABC_TM1"/>
    <property type="match status" value="1"/>
</dbReference>
<evidence type="ECO:0000256" key="2">
    <source>
        <dbReference type="ARBA" id="ARBA00022448"/>
    </source>
</evidence>
<dbReference type="Gene3D" id="1.10.3720.10">
    <property type="entry name" value="MetI-like"/>
    <property type="match status" value="1"/>
</dbReference>
<evidence type="ECO:0000256" key="5">
    <source>
        <dbReference type="ARBA" id="ARBA00022692"/>
    </source>
</evidence>
<evidence type="ECO:0000256" key="3">
    <source>
        <dbReference type="ARBA" id="ARBA00022475"/>
    </source>
</evidence>
<evidence type="ECO:0000256" key="7">
    <source>
        <dbReference type="ARBA" id="ARBA00023136"/>
    </source>
</evidence>
<dbReference type="InterPro" id="IPR035906">
    <property type="entry name" value="MetI-like_sf"/>
</dbReference>